<feature type="binding site" evidence="12">
    <location>
        <position position="226"/>
    </location>
    <ligand>
        <name>Mg(2+)</name>
        <dbReference type="ChEBI" id="CHEBI:18420"/>
        <label>1</label>
    </ligand>
</feature>
<gene>
    <name evidence="12 15" type="primary">trpD</name>
    <name evidence="15" type="ORF">MAGMO_2009</name>
</gene>
<dbReference type="GO" id="GO:0000287">
    <property type="term" value="F:magnesium ion binding"/>
    <property type="evidence" value="ECO:0007669"/>
    <property type="project" value="UniProtKB-UniRule"/>
</dbReference>
<feature type="binding site" evidence="12">
    <location>
        <begin position="83"/>
        <end position="84"/>
    </location>
    <ligand>
        <name>5-phospho-alpha-D-ribose 1-diphosphate</name>
        <dbReference type="ChEBI" id="CHEBI:58017"/>
    </ligand>
</feature>
<protein>
    <recommendedName>
        <fullName evidence="12">Anthranilate phosphoribosyltransferase</fullName>
        <ecNumber evidence="12">2.4.2.18</ecNumber>
    </recommendedName>
</protein>
<dbReference type="EMBL" id="LO017727">
    <property type="protein sequence ID" value="CRH06182.1"/>
    <property type="molecule type" value="Genomic_DNA"/>
</dbReference>
<dbReference type="PANTHER" id="PTHR43285:SF2">
    <property type="entry name" value="ANTHRANILATE PHOSPHORIBOSYLTRANSFERASE"/>
    <property type="match status" value="1"/>
</dbReference>
<evidence type="ECO:0000259" key="14">
    <source>
        <dbReference type="Pfam" id="PF02885"/>
    </source>
</evidence>
<dbReference type="InterPro" id="IPR035902">
    <property type="entry name" value="Nuc_phospho_transferase"/>
</dbReference>
<feature type="binding site" evidence="12">
    <location>
        <position position="92"/>
    </location>
    <ligand>
        <name>Mg(2+)</name>
        <dbReference type="ChEBI" id="CHEBI:18420"/>
        <label>1</label>
    </ligand>
</feature>
<comment type="function">
    <text evidence="12">Catalyzes the transfer of the phosphoribosyl group of 5-phosphorylribose-1-pyrophosphate (PRPP) to anthranilate to yield N-(5'-phosphoribosyl)-anthranilate (PRA).</text>
</comment>
<dbReference type="PANTHER" id="PTHR43285">
    <property type="entry name" value="ANTHRANILATE PHOSPHORIBOSYLTRANSFERASE"/>
    <property type="match status" value="1"/>
</dbReference>
<dbReference type="FunFam" id="3.40.1030.10:FF:000002">
    <property type="entry name" value="Anthranilate phosphoribosyltransferase"/>
    <property type="match status" value="1"/>
</dbReference>
<comment type="pathway">
    <text evidence="1 12">Amino-acid biosynthesis; L-tryptophan biosynthesis; L-tryptophan from chorismate: step 2/5.</text>
</comment>
<dbReference type="NCBIfam" id="TIGR01245">
    <property type="entry name" value="trpD"/>
    <property type="match status" value="1"/>
</dbReference>
<evidence type="ECO:0000256" key="11">
    <source>
        <dbReference type="ARBA" id="ARBA00061188"/>
    </source>
</evidence>
<feature type="binding site" evidence="12">
    <location>
        <position position="80"/>
    </location>
    <ligand>
        <name>anthranilate</name>
        <dbReference type="ChEBI" id="CHEBI:16567"/>
        <label>1</label>
    </ligand>
</feature>
<feature type="domain" description="Glycosyl transferase family 3" evidence="13">
    <location>
        <begin position="74"/>
        <end position="326"/>
    </location>
</feature>
<evidence type="ECO:0000256" key="4">
    <source>
        <dbReference type="ARBA" id="ARBA00022676"/>
    </source>
</evidence>
<evidence type="ECO:0000259" key="13">
    <source>
        <dbReference type="Pfam" id="PF00591"/>
    </source>
</evidence>
<dbReference type="InterPro" id="IPR036320">
    <property type="entry name" value="Glycosyl_Trfase_fam3_N_dom_sf"/>
</dbReference>
<dbReference type="Pfam" id="PF02885">
    <property type="entry name" value="Glycos_trans_3N"/>
    <property type="match status" value="1"/>
</dbReference>
<evidence type="ECO:0000256" key="12">
    <source>
        <dbReference type="HAMAP-Rule" id="MF_00211"/>
    </source>
</evidence>
<feature type="binding site" evidence="12">
    <location>
        <position position="80"/>
    </location>
    <ligand>
        <name>5-phospho-alpha-D-ribose 1-diphosphate</name>
        <dbReference type="ChEBI" id="CHEBI:58017"/>
    </ligand>
</feature>
<dbReference type="InterPro" id="IPR000312">
    <property type="entry name" value="Glycosyl_Trfase_fam3"/>
</dbReference>
<dbReference type="Gene3D" id="3.40.1030.10">
    <property type="entry name" value="Nucleoside phosphorylase/phosphoribosyltransferase catalytic domain"/>
    <property type="match status" value="1"/>
</dbReference>
<dbReference type="HAMAP" id="MF_00211">
    <property type="entry name" value="TrpD"/>
    <property type="match status" value="1"/>
</dbReference>
<dbReference type="SUPFAM" id="SSF47648">
    <property type="entry name" value="Nucleoside phosphorylase/phosphoribosyltransferase N-terminal domain"/>
    <property type="match status" value="1"/>
</dbReference>
<comment type="subunit">
    <text evidence="2 12">Homodimer.</text>
</comment>
<feature type="binding site" evidence="12">
    <location>
        <position position="111"/>
    </location>
    <ligand>
        <name>anthranilate</name>
        <dbReference type="ChEBI" id="CHEBI:16567"/>
        <label>1</label>
    </ligand>
</feature>
<dbReference type="EC" id="2.4.2.18" evidence="12"/>
<feature type="binding site" evidence="12">
    <location>
        <position position="88"/>
    </location>
    <ligand>
        <name>5-phospho-alpha-D-ribose 1-diphosphate</name>
        <dbReference type="ChEBI" id="CHEBI:58017"/>
    </ligand>
</feature>
<evidence type="ECO:0000256" key="2">
    <source>
        <dbReference type="ARBA" id="ARBA00011738"/>
    </source>
</evidence>
<comment type="caution">
    <text evidence="12">Lacks conserved residue(s) required for the propagation of feature annotation.</text>
</comment>
<dbReference type="Pfam" id="PF00591">
    <property type="entry name" value="Glycos_transf_3"/>
    <property type="match status" value="1"/>
</dbReference>
<evidence type="ECO:0000256" key="5">
    <source>
        <dbReference type="ARBA" id="ARBA00022679"/>
    </source>
</evidence>
<dbReference type="GO" id="GO:0004048">
    <property type="term" value="F:anthranilate phosphoribosyltransferase activity"/>
    <property type="evidence" value="ECO:0007669"/>
    <property type="project" value="UniProtKB-UniRule"/>
</dbReference>
<dbReference type="SUPFAM" id="SSF52418">
    <property type="entry name" value="Nucleoside phosphorylase/phosphoribosyltransferase catalytic domain"/>
    <property type="match status" value="1"/>
</dbReference>
<comment type="cofactor">
    <cofactor evidence="12">
        <name>Mg(2+)</name>
        <dbReference type="ChEBI" id="CHEBI:18420"/>
    </cofactor>
    <text evidence="12">Binds 2 magnesium ions per monomer.</text>
</comment>
<dbReference type="GO" id="GO:0000162">
    <property type="term" value="P:L-tryptophan biosynthetic process"/>
    <property type="evidence" value="ECO:0007669"/>
    <property type="project" value="UniProtKB-UniRule"/>
</dbReference>
<dbReference type="InterPro" id="IPR017459">
    <property type="entry name" value="Glycosyl_Trfase_fam3_N_dom"/>
</dbReference>
<feature type="binding site" evidence="12">
    <location>
        <position position="226"/>
    </location>
    <ligand>
        <name>Mg(2+)</name>
        <dbReference type="ChEBI" id="CHEBI:18420"/>
        <label>2</label>
    </ligand>
</feature>
<evidence type="ECO:0000256" key="9">
    <source>
        <dbReference type="ARBA" id="ARBA00023141"/>
    </source>
</evidence>
<dbReference type="GO" id="GO:0005829">
    <property type="term" value="C:cytosol"/>
    <property type="evidence" value="ECO:0007669"/>
    <property type="project" value="TreeGrafter"/>
</dbReference>
<evidence type="ECO:0000256" key="7">
    <source>
        <dbReference type="ARBA" id="ARBA00022822"/>
    </source>
</evidence>
<feature type="domain" description="Glycosyl transferase family 3 N-terminal" evidence="14">
    <location>
        <begin position="4"/>
        <end position="66"/>
    </location>
</feature>
<feature type="binding site" evidence="12">
    <location>
        <position position="120"/>
    </location>
    <ligand>
        <name>5-phospho-alpha-D-ribose 1-diphosphate</name>
        <dbReference type="ChEBI" id="CHEBI:58017"/>
    </ligand>
</feature>
<sequence>MTIQEALAQVVEGKDLSQQQAQDAMQLIMSGQCTDAQIGAFITALRMKGETVEEIAGCAASMREMALSVEAPGTVVDTCGTGGDASGSFNISTTVAFVVAACGLTVAKHGNRSITSKSGSADVLKALGVNIDADKGVVETCLARCGIGFLFAPKHHGAMKHAIGPRKELALRTIFNLLGPLTNPARAPYQLIGVFDGNWTEAMASVLGRLGSKRAMVVHGSDGLDEITITGTTQVSELKADGSVETWTLNPADYGLSLGTAEDLKGGDADENAAITHGILAGDTQGPKRDIVVLNAAAALVVTEVASDMTAGIAMAQTALDNGRALQRLEMLKKTSQVVEAEA</sequence>
<keyword evidence="6 12" id="KW-0479">Metal-binding</keyword>
<keyword evidence="9 12" id="KW-0057">Aromatic amino acid biosynthesis</keyword>
<dbReference type="Gene3D" id="1.20.970.10">
    <property type="entry name" value="Transferase, Pyrimidine Nucleoside Phosphorylase, Chain C"/>
    <property type="match status" value="1"/>
</dbReference>
<dbReference type="UniPathway" id="UPA00035">
    <property type="reaction ID" value="UER00041"/>
</dbReference>
<feature type="binding site" evidence="12">
    <location>
        <begin position="108"/>
        <end position="116"/>
    </location>
    <ligand>
        <name>5-phospho-alpha-D-ribose 1-diphosphate</name>
        <dbReference type="ChEBI" id="CHEBI:58017"/>
    </ligand>
</feature>
<dbReference type="AlphaFoldDB" id="A0A1S7LGU2"/>
<evidence type="ECO:0000256" key="3">
    <source>
        <dbReference type="ARBA" id="ARBA00022605"/>
    </source>
</evidence>
<evidence type="ECO:0000256" key="10">
    <source>
        <dbReference type="ARBA" id="ARBA00052328"/>
    </source>
</evidence>
<comment type="catalytic activity">
    <reaction evidence="10 12">
        <text>N-(5-phospho-beta-D-ribosyl)anthranilate + diphosphate = 5-phospho-alpha-D-ribose 1-diphosphate + anthranilate</text>
        <dbReference type="Rhea" id="RHEA:11768"/>
        <dbReference type="ChEBI" id="CHEBI:16567"/>
        <dbReference type="ChEBI" id="CHEBI:18277"/>
        <dbReference type="ChEBI" id="CHEBI:33019"/>
        <dbReference type="ChEBI" id="CHEBI:58017"/>
        <dbReference type="EC" id="2.4.2.18"/>
    </reaction>
</comment>
<keyword evidence="7 12" id="KW-0822">Tryptophan biosynthesis</keyword>
<dbReference type="FunFam" id="1.20.970.10:FF:000006">
    <property type="entry name" value="Anthranilate phosphoribosyltransferase"/>
    <property type="match status" value="1"/>
</dbReference>
<dbReference type="InterPro" id="IPR005940">
    <property type="entry name" value="Anthranilate_Pribosyl_Tfrase"/>
</dbReference>
<evidence type="ECO:0000313" key="15">
    <source>
        <dbReference type="EMBL" id="CRH06182.1"/>
    </source>
</evidence>
<evidence type="ECO:0000256" key="8">
    <source>
        <dbReference type="ARBA" id="ARBA00022842"/>
    </source>
</evidence>
<organism evidence="15">
    <name type="scientific">Magnetococcus massalia (strain MO-1)</name>
    <dbReference type="NCBI Taxonomy" id="451514"/>
    <lineage>
        <taxon>Bacteria</taxon>
        <taxon>Pseudomonadati</taxon>
        <taxon>Pseudomonadota</taxon>
        <taxon>Magnetococcia</taxon>
        <taxon>Magnetococcales</taxon>
        <taxon>Magnetococcaceae</taxon>
        <taxon>Magnetococcus</taxon>
    </lineage>
</organism>
<feature type="binding site" evidence="12">
    <location>
        <position position="225"/>
    </location>
    <ligand>
        <name>Mg(2+)</name>
        <dbReference type="ChEBI" id="CHEBI:18420"/>
        <label>2</label>
    </ligand>
</feature>
<reference evidence="15" key="1">
    <citation type="submission" date="2015-04" db="EMBL/GenBank/DDBJ databases">
        <authorList>
            <person name="Syromyatnikov M.Y."/>
            <person name="Popov V.N."/>
        </authorList>
    </citation>
    <scope>NUCLEOTIDE SEQUENCE</scope>
    <source>
        <strain evidence="15">MO-1</strain>
    </source>
</reference>
<name>A0A1S7LGU2_MAGMO</name>
<proteinExistence type="inferred from homology"/>
<feature type="binding site" evidence="12">
    <location>
        <position position="166"/>
    </location>
    <ligand>
        <name>anthranilate</name>
        <dbReference type="ChEBI" id="CHEBI:16567"/>
        <label>2</label>
    </ligand>
</feature>
<evidence type="ECO:0000256" key="1">
    <source>
        <dbReference type="ARBA" id="ARBA00004907"/>
    </source>
</evidence>
<accession>A0A1S7LGU2</accession>
<comment type="similarity">
    <text evidence="12">Belongs to the anthranilate phosphoribosyltransferase family.</text>
</comment>
<keyword evidence="3 12" id="KW-0028">Amino-acid biosynthesis</keyword>
<evidence type="ECO:0000256" key="6">
    <source>
        <dbReference type="ARBA" id="ARBA00022723"/>
    </source>
</evidence>
<keyword evidence="8 12" id="KW-0460">Magnesium</keyword>
<keyword evidence="4 12" id="KW-0328">Glycosyltransferase</keyword>
<keyword evidence="5 12" id="KW-0808">Transferase</keyword>
<comment type="similarity">
    <text evidence="11">In the C-terminal section; belongs to the anthranilate phosphoribosyltransferase family.</text>
</comment>
<feature type="binding site" evidence="12">
    <location>
        <begin position="90"/>
        <end position="93"/>
    </location>
    <ligand>
        <name>5-phospho-alpha-D-ribose 1-diphosphate</name>
        <dbReference type="ChEBI" id="CHEBI:58017"/>
    </ligand>
</feature>